<evidence type="ECO:0000313" key="7">
    <source>
        <dbReference type="EMBL" id="PWA67971.1"/>
    </source>
</evidence>
<comment type="caution">
    <text evidence="7">The sequence shown here is derived from an EMBL/GenBank/DDBJ whole genome shotgun (WGS) entry which is preliminary data.</text>
</comment>
<dbReference type="Gene3D" id="4.10.1000.10">
    <property type="entry name" value="Zinc finger, CCCH-type"/>
    <property type="match status" value="2"/>
</dbReference>
<evidence type="ECO:0000256" key="4">
    <source>
        <dbReference type="ARBA" id="ARBA00022833"/>
    </source>
</evidence>
<dbReference type="AlphaFoldDB" id="A0A2U1N391"/>
<feature type="domain" description="C3H1-type" evidence="6">
    <location>
        <begin position="219"/>
        <end position="247"/>
    </location>
</feature>
<dbReference type="FunFam" id="4.10.1000.10:FF:000002">
    <property type="entry name" value="Zinc finger protein 36, C3H1 type-like 1"/>
    <property type="match status" value="1"/>
</dbReference>
<feature type="domain" description="C3H1-type" evidence="6">
    <location>
        <begin position="181"/>
        <end position="209"/>
    </location>
</feature>
<evidence type="ECO:0000259" key="6">
    <source>
        <dbReference type="PROSITE" id="PS50103"/>
    </source>
</evidence>
<dbReference type="GO" id="GO:0008270">
    <property type="term" value="F:zinc ion binding"/>
    <property type="evidence" value="ECO:0007669"/>
    <property type="project" value="UniProtKB-KW"/>
</dbReference>
<name>A0A2U1N391_ARTAN</name>
<sequence>MSANAMATESRLSQASFILEYQQLYNCYTMCLTALQDSVKEAEALRVENEALRVANGELLNRLSLVSDSTRRVSSFGRSLSSASLIGEFSRLGIGSAFCESNGEEFPSVSPTSVIEPNQFVRGDQRVSMPKSISVRSKGYLKSVATTQRQIRQQNTNQRVRVAGEKKAGEGMEFEVYNQGMSKTELCNKWQETGACPYGDNCHFAHGISELRPVIRHPRYKTEVCRMVLTGDICPYGHRCHFRHSLTDEEMLMGVNRS</sequence>
<organism evidence="7 8">
    <name type="scientific">Artemisia annua</name>
    <name type="common">Sweet wormwood</name>
    <dbReference type="NCBI Taxonomy" id="35608"/>
    <lineage>
        <taxon>Eukaryota</taxon>
        <taxon>Viridiplantae</taxon>
        <taxon>Streptophyta</taxon>
        <taxon>Embryophyta</taxon>
        <taxon>Tracheophyta</taxon>
        <taxon>Spermatophyta</taxon>
        <taxon>Magnoliopsida</taxon>
        <taxon>eudicotyledons</taxon>
        <taxon>Gunneridae</taxon>
        <taxon>Pentapetalae</taxon>
        <taxon>asterids</taxon>
        <taxon>campanulids</taxon>
        <taxon>Asterales</taxon>
        <taxon>Asteraceae</taxon>
        <taxon>Asteroideae</taxon>
        <taxon>Anthemideae</taxon>
        <taxon>Artemisiinae</taxon>
        <taxon>Artemisia</taxon>
    </lineage>
</organism>
<dbReference type="InterPro" id="IPR045877">
    <property type="entry name" value="ZFP36-like"/>
</dbReference>
<dbReference type="GO" id="GO:0003729">
    <property type="term" value="F:mRNA binding"/>
    <property type="evidence" value="ECO:0007669"/>
    <property type="project" value="InterPro"/>
</dbReference>
<evidence type="ECO:0000256" key="1">
    <source>
        <dbReference type="ARBA" id="ARBA00022723"/>
    </source>
</evidence>
<keyword evidence="1 5" id="KW-0479">Metal-binding</keyword>
<keyword evidence="2" id="KW-0677">Repeat</keyword>
<dbReference type="PANTHER" id="PTHR12547">
    <property type="entry name" value="CCCH ZINC FINGER/TIS11-RELATED"/>
    <property type="match status" value="1"/>
</dbReference>
<reference evidence="7 8" key="1">
    <citation type="journal article" date="2018" name="Mol. Plant">
        <title>The genome of Artemisia annua provides insight into the evolution of Asteraceae family and artemisinin biosynthesis.</title>
        <authorList>
            <person name="Shen Q."/>
            <person name="Zhang L."/>
            <person name="Liao Z."/>
            <person name="Wang S."/>
            <person name="Yan T."/>
            <person name="Shi P."/>
            <person name="Liu M."/>
            <person name="Fu X."/>
            <person name="Pan Q."/>
            <person name="Wang Y."/>
            <person name="Lv Z."/>
            <person name="Lu X."/>
            <person name="Zhang F."/>
            <person name="Jiang W."/>
            <person name="Ma Y."/>
            <person name="Chen M."/>
            <person name="Hao X."/>
            <person name="Li L."/>
            <person name="Tang Y."/>
            <person name="Lv G."/>
            <person name="Zhou Y."/>
            <person name="Sun X."/>
            <person name="Brodelius P.E."/>
            <person name="Rose J.K.C."/>
            <person name="Tang K."/>
        </authorList>
    </citation>
    <scope>NUCLEOTIDE SEQUENCE [LARGE SCALE GENOMIC DNA]</scope>
    <source>
        <strain evidence="8">cv. Huhao1</strain>
        <tissue evidence="7">Leaf</tissue>
    </source>
</reference>
<protein>
    <recommendedName>
        <fullName evidence="6">C3H1-type domain-containing protein</fullName>
    </recommendedName>
</protein>
<dbReference type="FunFam" id="4.10.1000.10:FF:000001">
    <property type="entry name" value="zinc finger CCCH domain-containing protein 15-like"/>
    <property type="match status" value="1"/>
</dbReference>
<dbReference type="Pfam" id="PF00642">
    <property type="entry name" value="zf-CCCH"/>
    <property type="match status" value="1"/>
</dbReference>
<dbReference type="SUPFAM" id="SSF90229">
    <property type="entry name" value="CCCH zinc finger"/>
    <property type="match status" value="2"/>
</dbReference>
<evidence type="ECO:0000313" key="8">
    <source>
        <dbReference type="Proteomes" id="UP000245207"/>
    </source>
</evidence>
<feature type="zinc finger region" description="C3H1-type" evidence="5">
    <location>
        <begin position="181"/>
        <end position="209"/>
    </location>
</feature>
<dbReference type="STRING" id="35608.A0A2U1N391"/>
<dbReference type="OrthoDB" id="410307at2759"/>
<keyword evidence="3 5" id="KW-0863">Zinc-finger</keyword>
<gene>
    <name evidence="7" type="ORF">CTI12_AA313900</name>
</gene>
<feature type="zinc finger region" description="C3H1-type" evidence="5">
    <location>
        <begin position="219"/>
        <end position="247"/>
    </location>
</feature>
<proteinExistence type="predicted"/>
<evidence type="ECO:0000256" key="3">
    <source>
        <dbReference type="ARBA" id="ARBA00022771"/>
    </source>
</evidence>
<accession>A0A2U1N391</accession>
<dbReference type="InterPro" id="IPR036855">
    <property type="entry name" value="Znf_CCCH_sf"/>
</dbReference>
<dbReference type="PROSITE" id="PS50103">
    <property type="entry name" value="ZF_C3H1"/>
    <property type="match status" value="2"/>
</dbReference>
<dbReference type="PANTHER" id="PTHR12547:SF162">
    <property type="entry name" value="ZINC FINGER CCCH DOMAIN-CONTAINING PROTEIN 15"/>
    <property type="match status" value="1"/>
</dbReference>
<keyword evidence="8" id="KW-1185">Reference proteome</keyword>
<keyword evidence="4 5" id="KW-0862">Zinc</keyword>
<evidence type="ECO:0000256" key="2">
    <source>
        <dbReference type="ARBA" id="ARBA00022737"/>
    </source>
</evidence>
<dbReference type="EMBL" id="PKPP01003729">
    <property type="protein sequence ID" value="PWA67971.1"/>
    <property type="molecule type" value="Genomic_DNA"/>
</dbReference>
<dbReference type="SMART" id="SM00356">
    <property type="entry name" value="ZnF_C3H1"/>
    <property type="match status" value="2"/>
</dbReference>
<dbReference type="InterPro" id="IPR000571">
    <property type="entry name" value="Znf_CCCH"/>
</dbReference>
<dbReference type="Proteomes" id="UP000245207">
    <property type="component" value="Unassembled WGS sequence"/>
</dbReference>
<evidence type="ECO:0000256" key="5">
    <source>
        <dbReference type="PROSITE-ProRule" id="PRU00723"/>
    </source>
</evidence>